<name>A0AAV7K6N3_9METZ</name>
<organism evidence="4 5">
    <name type="scientific">Oopsacas minuta</name>
    <dbReference type="NCBI Taxonomy" id="111878"/>
    <lineage>
        <taxon>Eukaryota</taxon>
        <taxon>Metazoa</taxon>
        <taxon>Porifera</taxon>
        <taxon>Hexactinellida</taxon>
        <taxon>Hexasterophora</taxon>
        <taxon>Lyssacinosida</taxon>
        <taxon>Leucopsacidae</taxon>
        <taxon>Oopsacas</taxon>
    </lineage>
</organism>
<evidence type="ECO:0000313" key="4">
    <source>
        <dbReference type="EMBL" id="KAI6656804.1"/>
    </source>
</evidence>
<comment type="subcellular location">
    <subcellularLocation>
        <location evidence="1">Lipid droplet</location>
    </subcellularLocation>
</comment>
<gene>
    <name evidence="4" type="ORF">LOD99_16107</name>
</gene>
<dbReference type="EMBL" id="JAKMXF010000133">
    <property type="protein sequence ID" value="KAI6656804.1"/>
    <property type="molecule type" value="Genomic_DNA"/>
</dbReference>
<accession>A0AAV7K6N3</accession>
<dbReference type="Pfam" id="PF03036">
    <property type="entry name" value="Perilipin"/>
    <property type="match status" value="1"/>
</dbReference>
<evidence type="ECO:0000256" key="1">
    <source>
        <dbReference type="ARBA" id="ARBA00004502"/>
    </source>
</evidence>
<comment type="similarity">
    <text evidence="2">Belongs to the perilipin family.</text>
</comment>
<evidence type="ECO:0000256" key="3">
    <source>
        <dbReference type="ARBA" id="ARBA00022677"/>
    </source>
</evidence>
<keyword evidence="3" id="KW-0551">Lipid droplet</keyword>
<dbReference type="InterPro" id="IPR004279">
    <property type="entry name" value="Perilipin"/>
</dbReference>
<reference evidence="4 5" key="1">
    <citation type="journal article" date="2023" name="BMC Biol.">
        <title>The compact genome of the sponge Oopsacas minuta (Hexactinellida) is lacking key metazoan core genes.</title>
        <authorList>
            <person name="Santini S."/>
            <person name="Schenkelaars Q."/>
            <person name="Jourda C."/>
            <person name="Duchesne M."/>
            <person name="Belahbib H."/>
            <person name="Rocher C."/>
            <person name="Selva M."/>
            <person name="Riesgo A."/>
            <person name="Vervoort M."/>
            <person name="Leys S.P."/>
            <person name="Kodjabachian L."/>
            <person name="Le Bivic A."/>
            <person name="Borchiellini C."/>
            <person name="Claverie J.M."/>
            <person name="Renard E."/>
        </authorList>
    </citation>
    <scope>NUCLEOTIDE SEQUENCE [LARGE SCALE GENOMIC DNA]</scope>
    <source>
        <strain evidence="4">SPO-2</strain>
    </source>
</reference>
<dbReference type="GO" id="GO:0005811">
    <property type="term" value="C:lipid droplet"/>
    <property type="evidence" value="ECO:0007669"/>
    <property type="project" value="UniProtKB-SubCell"/>
</dbReference>
<evidence type="ECO:0000313" key="5">
    <source>
        <dbReference type="Proteomes" id="UP001165289"/>
    </source>
</evidence>
<keyword evidence="5" id="KW-1185">Reference proteome</keyword>
<evidence type="ECO:0000256" key="2">
    <source>
        <dbReference type="ARBA" id="ARBA00006311"/>
    </source>
</evidence>
<proteinExistence type="inferred from homology"/>
<protein>
    <submittedName>
        <fullName evidence="4">Uncharacterized protein</fullName>
    </submittedName>
</protein>
<comment type="caution">
    <text evidence="4">The sequence shown here is derived from an EMBL/GenBank/DDBJ whole genome shotgun (WGS) entry which is preliminary data.</text>
</comment>
<dbReference type="AlphaFoldDB" id="A0AAV7K6N3"/>
<dbReference type="Proteomes" id="UP001165289">
    <property type="component" value="Unassembled WGS sequence"/>
</dbReference>
<sequence length="375" mass="41359">MQSNEIVSNREPDNAGGIRNAMSGAIWQGYDRMCSLKENSYVQSGIEKSISTVSYITPTIGKQYYNEASDALTKIYSSPTESITSGKEYIGGKLYDGRDYIGGKLTGGKDIVVNAKDRVGVKVSSGADYVKGKMNSNAEYVQSTRVGQALKTGVDKGLTAADGVIDYLLPGEEEGNIASREEGVWEHGREVTSKAKDRLTSLVANRYYQTGDYINNKYVKGKENIDMVKGYAYEVTVAKGNSIGERFKHGRELLDSLTMVQRLSKNFGEAVLSAEDLVDKLLPQTVVDSDENDEIERGSLAHAVKLTRRIQRELLGRLRAATTKLPSLHPTEDTSILNKSFSTVGLLPIPTVIKSYFPKYFEENEELKVEDKSTK</sequence>